<dbReference type="CDD" id="cd16457">
    <property type="entry name" value="RING-H2_BRAP2"/>
    <property type="match status" value="1"/>
</dbReference>
<dbReference type="GO" id="GO:0016567">
    <property type="term" value="P:protein ubiquitination"/>
    <property type="evidence" value="ECO:0007669"/>
    <property type="project" value="TreeGrafter"/>
</dbReference>
<evidence type="ECO:0000256" key="6">
    <source>
        <dbReference type="SAM" id="MobiDB-lite"/>
    </source>
</evidence>
<accession>A0A4E0RD90</accession>
<feature type="domain" description="RING-type" evidence="7">
    <location>
        <begin position="226"/>
        <end position="267"/>
    </location>
</feature>
<feature type="domain" description="UBP-type" evidence="8">
    <location>
        <begin position="264"/>
        <end position="356"/>
    </location>
</feature>
<dbReference type="InterPro" id="IPR001607">
    <property type="entry name" value="Znf_UBP"/>
</dbReference>
<dbReference type="InterPro" id="IPR013083">
    <property type="entry name" value="Znf_RING/FYVE/PHD"/>
</dbReference>
<reference evidence="9" key="1">
    <citation type="submission" date="2019-03" db="EMBL/GenBank/DDBJ databases">
        <title>Improved annotation for the trematode Fasciola hepatica.</title>
        <authorList>
            <person name="Choi Y.-J."/>
            <person name="Martin J."/>
            <person name="Mitreva M."/>
        </authorList>
    </citation>
    <scope>NUCLEOTIDE SEQUENCE [LARGE SCALE GENOMIC DNA]</scope>
</reference>
<keyword evidence="1" id="KW-0479">Metal-binding</keyword>
<feature type="coiled-coil region" evidence="5">
    <location>
        <begin position="400"/>
        <end position="490"/>
    </location>
</feature>
<dbReference type="Proteomes" id="UP000230066">
    <property type="component" value="Unassembled WGS sequence"/>
</dbReference>
<dbReference type="SMART" id="SM00184">
    <property type="entry name" value="RING"/>
    <property type="match status" value="1"/>
</dbReference>
<dbReference type="AlphaFoldDB" id="A0A4E0RD90"/>
<dbReference type="GO" id="GO:0008270">
    <property type="term" value="F:zinc ion binding"/>
    <property type="evidence" value="ECO:0007669"/>
    <property type="project" value="UniProtKB-KW"/>
</dbReference>
<evidence type="ECO:0000256" key="2">
    <source>
        <dbReference type="ARBA" id="ARBA00022771"/>
    </source>
</evidence>
<dbReference type="InterPro" id="IPR001841">
    <property type="entry name" value="Znf_RING"/>
</dbReference>
<dbReference type="Pfam" id="PF07576">
    <property type="entry name" value="BRAP2"/>
    <property type="match status" value="1"/>
</dbReference>
<dbReference type="EMBL" id="JXXN02000633">
    <property type="protein sequence ID" value="THD26759.1"/>
    <property type="molecule type" value="Genomic_DNA"/>
</dbReference>
<dbReference type="SMART" id="SM00290">
    <property type="entry name" value="ZnF_UBP"/>
    <property type="match status" value="1"/>
</dbReference>
<evidence type="ECO:0000313" key="10">
    <source>
        <dbReference type="Proteomes" id="UP000230066"/>
    </source>
</evidence>
<sequence>MHPNSIYHLVILFEEKLEKLTGSIKYSADCLPYPFILRDSNKPKTSGSQAFVSSSAGKRQFSPITIEYYMPENWKMTSTGLNSTEDAIEFYSGNPMVETTEGIIHLYKNQTEVHTFADGMTSTMLCIFSVPSYITVKDLLVFVAPMRESIEELKVVKNDIPNRYMALLKFRSQQDTDQFYITYNNTCYRNVESEVCQLMYVSHVDKTHPSKGLAFPTKDLLELPSCPVCLERLDEPVQGILTTILCNHTFHDQCISRVEDATCPVCRYVQSPELLDDRQCAECGTHDNLWICLICGRIGCGRYGQKHAHRHFEQTGHTFALELGKNLVWDYVDDAYVHRLAVNQEDGKLVQLGPGSETGDKKMDMISMEFSAVLTSQLESQRAYFEQQLEQLSVESTNRIQLVEARVEEISEKLRSTEERLTEALKEKSSCSRKLQQATSLAQRLQKELEEERALNKSLLTNETTWRTRTEQAEAQAKTAREECRELLLNLELRSKLEELASTEQLSNAEIEGSAISLQNQQPNSSRRRKKRQNR</sequence>
<dbReference type="Gene3D" id="3.30.40.10">
    <property type="entry name" value="Zinc/RING finger domain, C3HC4 (zinc finger)"/>
    <property type="match status" value="2"/>
</dbReference>
<comment type="caution">
    <text evidence="9">The sequence shown here is derived from an EMBL/GenBank/DDBJ whole genome shotgun (WGS) entry which is preliminary data.</text>
</comment>
<dbReference type="PANTHER" id="PTHR24007">
    <property type="entry name" value="BRCA1-ASSOCIATED PROTEIN"/>
    <property type="match status" value="1"/>
</dbReference>
<keyword evidence="2 4" id="KW-0863">Zinc-finger</keyword>
<organism evidence="9 10">
    <name type="scientific">Fasciola hepatica</name>
    <name type="common">Liver fluke</name>
    <dbReference type="NCBI Taxonomy" id="6192"/>
    <lineage>
        <taxon>Eukaryota</taxon>
        <taxon>Metazoa</taxon>
        <taxon>Spiralia</taxon>
        <taxon>Lophotrochozoa</taxon>
        <taxon>Platyhelminthes</taxon>
        <taxon>Trematoda</taxon>
        <taxon>Digenea</taxon>
        <taxon>Plagiorchiida</taxon>
        <taxon>Echinostomata</taxon>
        <taxon>Echinostomatoidea</taxon>
        <taxon>Fasciolidae</taxon>
        <taxon>Fasciola</taxon>
    </lineage>
</organism>
<dbReference type="InterPro" id="IPR011422">
    <property type="entry name" value="BRAP2/ETP1_RRM"/>
</dbReference>
<dbReference type="GO" id="GO:0007265">
    <property type="term" value="P:Ras protein signal transduction"/>
    <property type="evidence" value="ECO:0007669"/>
    <property type="project" value="TreeGrafter"/>
</dbReference>
<evidence type="ECO:0000259" key="8">
    <source>
        <dbReference type="PROSITE" id="PS50271"/>
    </source>
</evidence>
<evidence type="ECO:0000259" key="7">
    <source>
        <dbReference type="PROSITE" id="PS50089"/>
    </source>
</evidence>
<evidence type="ECO:0000256" key="5">
    <source>
        <dbReference type="SAM" id="Coils"/>
    </source>
</evidence>
<name>A0A4E0RD90_FASHE</name>
<evidence type="ECO:0000256" key="1">
    <source>
        <dbReference type="ARBA" id="ARBA00022723"/>
    </source>
</evidence>
<dbReference type="PROSITE" id="PS50089">
    <property type="entry name" value="ZF_RING_2"/>
    <property type="match status" value="1"/>
</dbReference>
<dbReference type="SUPFAM" id="SSF57850">
    <property type="entry name" value="RING/U-box"/>
    <property type="match status" value="2"/>
</dbReference>
<feature type="compositionally biased region" description="Basic residues" evidence="6">
    <location>
        <begin position="526"/>
        <end position="535"/>
    </location>
</feature>
<dbReference type="GO" id="GO:0005737">
    <property type="term" value="C:cytoplasm"/>
    <property type="evidence" value="ECO:0007669"/>
    <property type="project" value="TreeGrafter"/>
</dbReference>
<keyword evidence="10" id="KW-1185">Reference proteome</keyword>
<dbReference type="GO" id="GO:0061630">
    <property type="term" value="F:ubiquitin protein ligase activity"/>
    <property type="evidence" value="ECO:0007669"/>
    <property type="project" value="TreeGrafter"/>
</dbReference>
<dbReference type="PANTHER" id="PTHR24007:SF7">
    <property type="entry name" value="BRCA1-ASSOCIATED PROTEIN"/>
    <property type="match status" value="1"/>
</dbReference>
<evidence type="ECO:0000256" key="3">
    <source>
        <dbReference type="ARBA" id="ARBA00022833"/>
    </source>
</evidence>
<protein>
    <submittedName>
        <fullName evidence="9">BRCA1associated proteinlike [Megachile rotundata]</fullName>
    </submittedName>
</protein>
<dbReference type="Pfam" id="PF02148">
    <property type="entry name" value="zf-UBP"/>
    <property type="match status" value="1"/>
</dbReference>
<dbReference type="InterPro" id="IPR047243">
    <property type="entry name" value="RING-H2_BRAP2"/>
</dbReference>
<gene>
    <name evidence="9" type="ORF">D915_002395</name>
</gene>
<evidence type="ECO:0000313" key="9">
    <source>
        <dbReference type="EMBL" id="THD26759.1"/>
    </source>
</evidence>
<feature type="region of interest" description="Disordered" evidence="6">
    <location>
        <begin position="505"/>
        <end position="535"/>
    </location>
</feature>
<keyword evidence="3" id="KW-0862">Zinc</keyword>
<dbReference type="Pfam" id="PF13639">
    <property type="entry name" value="zf-RING_2"/>
    <property type="match status" value="1"/>
</dbReference>
<dbReference type="PROSITE" id="PS50271">
    <property type="entry name" value="ZF_UBP"/>
    <property type="match status" value="1"/>
</dbReference>
<keyword evidence="5" id="KW-0175">Coiled coil</keyword>
<evidence type="ECO:0000256" key="4">
    <source>
        <dbReference type="PROSITE-ProRule" id="PRU00502"/>
    </source>
</evidence>
<proteinExistence type="predicted"/>